<dbReference type="CDD" id="cd17546">
    <property type="entry name" value="REC_hyHK_CKI1_RcsC-like"/>
    <property type="match status" value="1"/>
</dbReference>
<dbReference type="CDD" id="cd16922">
    <property type="entry name" value="HATPase_EvgS-ArcB-TorS-like"/>
    <property type="match status" value="1"/>
</dbReference>
<dbReference type="InterPro" id="IPR029787">
    <property type="entry name" value="Nucleotide_cyclase"/>
</dbReference>
<dbReference type="InterPro" id="IPR004358">
    <property type="entry name" value="Sig_transdc_His_kin-like_C"/>
</dbReference>
<dbReference type="Gene3D" id="3.30.565.10">
    <property type="entry name" value="Histidine kinase-like ATPase, C-terminal domain"/>
    <property type="match status" value="1"/>
</dbReference>
<dbReference type="Pfam" id="PF00072">
    <property type="entry name" value="Response_reg"/>
    <property type="match status" value="1"/>
</dbReference>
<dbReference type="Proteomes" id="UP000290106">
    <property type="component" value="Unassembled WGS sequence"/>
</dbReference>
<keyword evidence="7" id="KW-0902">Two-component regulatory system</keyword>
<comment type="function">
    <text evidence="8">May play the central regulatory role in sporulation. It may be an element of the effector pathway responsible for the activation of sporulation genes in response to nutritional stress. Spo0A may act in concert with spo0H (a sigma factor) to control the expression of some genes that are critical to the sporulation process.</text>
</comment>
<evidence type="ECO:0000256" key="9">
    <source>
        <dbReference type="PROSITE-ProRule" id="PRU00169"/>
    </source>
</evidence>
<protein>
    <recommendedName>
        <fullName evidence="3">Stage 0 sporulation protein A homolog</fullName>
        <ecNumber evidence="2">2.7.13.3</ecNumber>
    </recommendedName>
</protein>
<dbReference type="SUPFAM" id="SSF52172">
    <property type="entry name" value="CheY-like"/>
    <property type="match status" value="1"/>
</dbReference>
<gene>
    <name evidence="14" type="ORF">ETP43_13230</name>
</gene>
<evidence type="ECO:0000256" key="7">
    <source>
        <dbReference type="ARBA" id="ARBA00023012"/>
    </source>
</evidence>
<dbReference type="RefSeq" id="WP_129258583.1">
    <property type="nucleotide sequence ID" value="NZ_SDKC01000001.1"/>
</dbReference>
<reference evidence="14 15" key="1">
    <citation type="submission" date="2019-01" db="EMBL/GenBank/DDBJ databases">
        <title>Blautia sp. nov. KGMB01111 isolated human feces.</title>
        <authorList>
            <person name="Park J.-E."/>
            <person name="Kim J.-S."/>
            <person name="Park S.-H."/>
        </authorList>
    </citation>
    <scope>NUCLEOTIDE SEQUENCE [LARGE SCALE GENOMIC DNA]</scope>
    <source>
        <strain evidence="14 15">KGMB01111</strain>
    </source>
</reference>
<feature type="domain" description="Histidine kinase" evidence="11">
    <location>
        <begin position="679"/>
        <end position="903"/>
    </location>
</feature>
<comment type="caution">
    <text evidence="14">The sequence shown here is derived from an EMBL/GenBank/DDBJ whole genome shotgun (WGS) entry which is preliminary data.</text>
</comment>
<keyword evidence="4 9" id="KW-0597">Phosphoprotein</keyword>
<organism evidence="14 15">
    <name type="scientific">Blautia faecicola</name>
    <dbReference type="NCBI Taxonomy" id="2509240"/>
    <lineage>
        <taxon>Bacteria</taxon>
        <taxon>Bacillati</taxon>
        <taxon>Bacillota</taxon>
        <taxon>Clostridia</taxon>
        <taxon>Lachnospirales</taxon>
        <taxon>Lachnospiraceae</taxon>
        <taxon>Blautia</taxon>
    </lineage>
</organism>
<dbReference type="Gene3D" id="1.10.287.130">
    <property type="match status" value="1"/>
</dbReference>
<accession>A0A4Q1RJV0</accession>
<evidence type="ECO:0000313" key="15">
    <source>
        <dbReference type="Proteomes" id="UP000290106"/>
    </source>
</evidence>
<keyword evidence="15" id="KW-1185">Reference proteome</keyword>
<dbReference type="PANTHER" id="PTHR43047">
    <property type="entry name" value="TWO-COMPONENT HISTIDINE PROTEIN KINASE"/>
    <property type="match status" value="1"/>
</dbReference>
<dbReference type="InterPro" id="IPR011006">
    <property type="entry name" value="CheY-like_superfamily"/>
</dbReference>
<dbReference type="InterPro" id="IPR005467">
    <property type="entry name" value="His_kinase_dom"/>
</dbReference>
<dbReference type="Pfam" id="PF00990">
    <property type="entry name" value="GGDEF"/>
    <property type="match status" value="1"/>
</dbReference>
<keyword evidence="5" id="KW-0808">Transferase</keyword>
<dbReference type="GO" id="GO:0000155">
    <property type="term" value="F:phosphorelay sensor kinase activity"/>
    <property type="evidence" value="ECO:0007669"/>
    <property type="project" value="InterPro"/>
</dbReference>
<dbReference type="NCBIfam" id="TIGR00254">
    <property type="entry name" value="GGDEF"/>
    <property type="match status" value="1"/>
</dbReference>
<dbReference type="Pfam" id="PF02518">
    <property type="entry name" value="HATPase_c"/>
    <property type="match status" value="1"/>
</dbReference>
<dbReference type="PRINTS" id="PR00344">
    <property type="entry name" value="BCTRLSENSOR"/>
</dbReference>
<dbReference type="SMART" id="SM00267">
    <property type="entry name" value="GGDEF"/>
    <property type="match status" value="1"/>
</dbReference>
<dbReference type="InterPro" id="IPR036097">
    <property type="entry name" value="HisK_dim/P_sf"/>
</dbReference>
<dbReference type="PROSITE" id="PS50109">
    <property type="entry name" value="HIS_KIN"/>
    <property type="match status" value="1"/>
</dbReference>
<comment type="catalytic activity">
    <reaction evidence="1">
        <text>ATP + protein L-histidine = ADP + protein N-phospho-L-histidine.</text>
        <dbReference type="EC" id="2.7.13.3"/>
    </reaction>
</comment>
<dbReference type="Gene3D" id="3.40.50.2300">
    <property type="match status" value="1"/>
</dbReference>
<keyword evidence="10" id="KW-0472">Membrane</keyword>
<keyword evidence="6" id="KW-0418">Kinase</keyword>
<keyword evidence="10" id="KW-1133">Transmembrane helix</keyword>
<evidence type="ECO:0000256" key="3">
    <source>
        <dbReference type="ARBA" id="ARBA00018672"/>
    </source>
</evidence>
<evidence type="ECO:0000256" key="6">
    <source>
        <dbReference type="ARBA" id="ARBA00022777"/>
    </source>
</evidence>
<evidence type="ECO:0000256" key="10">
    <source>
        <dbReference type="SAM" id="Phobius"/>
    </source>
</evidence>
<feature type="domain" description="GGDEF" evidence="13">
    <location>
        <begin position="225"/>
        <end position="357"/>
    </location>
</feature>
<dbReference type="CDD" id="cd00082">
    <property type="entry name" value="HisKA"/>
    <property type="match status" value="1"/>
</dbReference>
<evidence type="ECO:0000256" key="5">
    <source>
        <dbReference type="ARBA" id="ARBA00022679"/>
    </source>
</evidence>
<evidence type="ECO:0000256" key="2">
    <source>
        <dbReference type="ARBA" id="ARBA00012438"/>
    </source>
</evidence>
<dbReference type="InterPro" id="IPR003661">
    <property type="entry name" value="HisK_dim/P_dom"/>
</dbReference>
<proteinExistence type="predicted"/>
<name>A0A4Q1RJV0_9FIRM</name>
<sequence>MKKREKRIAYILRAGMTVLTIILIFLFFGIMSLVSDLQGTARVVNYAGLVRGETQRVIKLEVSENPDDEMIATVEAIINGLRYGSDELDLVRLEDTEFQEKMDELAADFTELKKEITKVRQKGYAQTEIISMSEKFFRMCDEVTGVAERYSQKRATALDHLEKIVVADIVGLVLLIGAELLRALRYAAQNRILRKKVYLDESTGLPNKNKCEEILSDPTPLGEEESTAICVFDLNNLRIINNNLGHDKGDEYIRSFAEQLRLAVDPENFVGRDGGDEFIAIFQKTDHSKMRETLKKIRGQMETYSAKHPEMPISYAAGYAISLDFAGATLRELFRLADKNMYVDKNRAKIEEATRKQQKTYELLEWIQKEKYHFSDCLYCDALMDQYEILRSSTGYFLAEDGNYSGAVEQIVEELATDRVRKEFWETLQLTSLEQQLTKDNPQLEIPYRYKKENVVHRGRVILRFLDATEDGRLHHFILGQENFRDSRQNQRDEKQELIRYYEQMKQSILENSNYVDALMETAEAAYTVDLTNDCLENAFYHMKRESIVIDREMPCSYDAYCRERSQKVTDDTLESYRIMDSSEKLLKRFREGDKQITVEYREEKQDGGMIWLQKTILMSQELLYDRETRKERSAVHGIILFKNTSEFHKKEEQEKERLQKAVQEADAESKAKTDFMNRISHDIRTPINGIMGMLEILRKNKHNPEKLEECMDKMQVSADHLLALVNDVLDMNKLETNQIRAENEPFDMEVLMREVAVLMNPLLEKNQITHRAHRKNIQHTALKGSPLQLRQIMLNLFSNAVKYNKPQGSVDTCAEELSCDGKTAWYEFRITDTGIGMSRDFVKNQLFEPFTQEQYGARTRYQGTGLGMSIVKGLVEKMGGTIQVESVRGEGTTFTFRLPFTVNETAASETNTVGEDISELLRDRRILLAEDNEINMEIAQFYLEEAGAKVEKAWNGQEAVALFSQKPAGSFDAILMDVMMPVMDGMEATQHIRDLKREDAASIPIIAMTAQTTADIRETCRKAGMDAYIAKPIREEELAKVIRKSWKVKKCNALR</sequence>
<evidence type="ECO:0000256" key="8">
    <source>
        <dbReference type="ARBA" id="ARBA00024867"/>
    </source>
</evidence>
<evidence type="ECO:0000256" key="1">
    <source>
        <dbReference type="ARBA" id="ARBA00000085"/>
    </source>
</evidence>
<evidence type="ECO:0000259" key="13">
    <source>
        <dbReference type="PROSITE" id="PS50887"/>
    </source>
</evidence>
<dbReference type="InterPro" id="IPR043128">
    <property type="entry name" value="Rev_trsase/Diguanyl_cyclase"/>
</dbReference>
<evidence type="ECO:0000259" key="12">
    <source>
        <dbReference type="PROSITE" id="PS50110"/>
    </source>
</evidence>
<dbReference type="Pfam" id="PF00512">
    <property type="entry name" value="HisKA"/>
    <property type="match status" value="1"/>
</dbReference>
<dbReference type="InterPro" id="IPR001789">
    <property type="entry name" value="Sig_transdc_resp-reg_receiver"/>
</dbReference>
<dbReference type="SMART" id="SM00387">
    <property type="entry name" value="HATPase_c"/>
    <property type="match status" value="1"/>
</dbReference>
<evidence type="ECO:0000259" key="11">
    <source>
        <dbReference type="PROSITE" id="PS50109"/>
    </source>
</evidence>
<dbReference type="SUPFAM" id="SSF47384">
    <property type="entry name" value="Homodimeric domain of signal transducing histidine kinase"/>
    <property type="match status" value="1"/>
</dbReference>
<dbReference type="PROSITE" id="PS50887">
    <property type="entry name" value="GGDEF"/>
    <property type="match status" value="1"/>
</dbReference>
<dbReference type="SUPFAM" id="SSF55874">
    <property type="entry name" value="ATPase domain of HSP90 chaperone/DNA topoisomerase II/histidine kinase"/>
    <property type="match status" value="1"/>
</dbReference>
<keyword evidence="10" id="KW-0812">Transmembrane</keyword>
<dbReference type="InterPro" id="IPR000160">
    <property type="entry name" value="GGDEF_dom"/>
</dbReference>
<feature type="domain" description="Response regulatory" evidence="12">
    <location>
        <begin position="926"/>
        <end position="1047"/>
    </location>
</feature>
<dbReference type="InterPro" id="IPR036890">
    <property type="entry name" value="HATPase_C_sf"/>
</dbReference>
<dbReference type="EMBL" id="SDKC01000001">
    <property type="protein sequence ID" value="RXS76067.1"/>
    <property type="molecule type" value="Genomic_DNA"/>
</dbReference>
<dbReference type="InterPro" id="IPR003594">
    <property type="entry name" value="HATPase_dom"/>
</dbReference>
<dbReference type="Gene3D" id="3.30.70.270">
    <property type="match status" value="1"/>
</dbReference>
<dbReference type="SMART" id="SM00388">
    <property type="entry name" value="HisKA"/>
    <property type="match status" value="1"/>
</dbReference>
<dbReference type="PROSITE" id="PS50110">
    <property type="entry name" value="RESPONSE_REGULATORY"/>
    <property type="match status" value="1"/>
</dbReference>
<dbReference type="SUPFAM" id="SSF55073">
    <property type="entry name" value="Nucleotide cyclase"/>
    <property type="match status" value="1"/>
</dbReference>
<evidence type="ECO:0000313" key="14">
    <source>
        <dbReference type="EMBL" id="RXS76067.1"/>
    </source>
</evidence>
<dbReference type="AlphaFoldDB" id="A0A4Q1RJV0"/>
<dbReference type="SMART" id="SM00448">
    <property type="entry name" value="REC"/>
    <property type="match status" value="1"/>
</dbReference>
<feature type="transmembrane region" description="Helical" evidence="10">
    <location>
        <begin position="12"/>
        <end position="34"/>
    </location>
</feature>
<dbReference type="OrthoDB" id="9804955at2"/>
<dbReference type="EC" id="2.7.13.3" evidence="2"/>
<feature type="modified residue" description="4-aspartylphosphate" evidence="9">
    <location>
        <position position="978"/>
    </location>
</feature>
<evidence type="ECO:0000256" key="4">
    <source>
        <dbReference type="ARBA" id="ARBA00022553"/>
    </source>
</evidence>